<evidence type="ECO:0000256" key="5">
    <source>
        <dbReference type="ARBA" id="ARBA00022825"/>
    </source>
</evidence>
<evidence type="ECO:0000259" key="7">
    <source>
        <dbReference type="Pfam" id="PF00082"/>
    </source>
</evidence>
<dbReference type="Gene3D" id="3.40.50.200">
    <property type="entry name" value="Peptidase S8/S53 domain"/>
    <property type="match status" value="1"/>
</dbReference>
<dbReference type="PROSITE" id="PS00138">
    <property type="entry name" value="SUBTILASE_SER"/>
    <property type="match status" value="1"/>
</dbReference>
<reference evidence="9 10" key="1">
    <citation type="submission" date="2024-05" db="EMBL/GenBank/DDBJ databases">
        <title>De novo assembly of an allotetraploid wild potato.</title>
        <authorList>
            <person name="Hosaka A.J."/>
        </authorList>
    </citation>
    <scope>NUCLEOTIDE SEQUENCE [LARGE SCALE GENOMIC DNA]</scope>
    <source>
        <tissue evidence="9">Young leaves</tissue>
    </source>
</reference>
<dbReference type="Gene3D" id="3.50.30.30">
    <property type="match status" value="1"/>
</dbReference>
<comment type="similarity">
    <text evidence="1 6">Belongs to the peptidase S8 family.</text>
</comment>
<dbReference type="Proteomes" id="UP001627284">
    <property type="component" value="Unassembled WGS sequence"/>
</dbReference>
<keyword evidence="2" id="KW-0645">Protease</keyword>
<organism evidence="9 10">
    <name type="scientific">Solanum stoloniferum</name>
    <dbReference type="NCBI Taxonomy" id="62892"/>
    <lineage>
        <taxon>Eukaryota</taxon>
        <taxon>Viridiplantae</taxon>
        <taxon>Streptophyta</taxon>
        <taxon>Embryophyta</taxon>
        <taxon>Tracheophyta</taxon>
        <taxon>Spermatophyta</taxon>
        <taxon>Magnoliopsida</taxon>
        <taxon>eudicotyledons</taxon>
        <taxon>Gunneridae</taxon>
        <taxon>Pentapetalae</taxon>
        <taxon>asterids</taxon>
        <taxon>lamiids</taxon>
        <taxon>Solanales</taxon>
        <taxon>Solanaceae</taxon>
        <taxon>Solanoideae</taxon>
        <taxon>Solaneae</taxon>
        <taxon>Solanum</taxon>
    </lineage>
</organism>
<dbReference type="Pfam" id="PF00082">
    <property type="entry name" value="Peptidase_S8"/>
    <property type="match status" value="1"/>
</dbReference>
<keyword evidence="3" id="KW-0732">Signal</keyword>
<dbReference type="Pfam" id="PF17766">
    <property type="entry name" value="fn3_6"/>
    <property type="match status" value="1"/>
</dbReference>
<dbReference type="GO" id="GO:0006508">
    <property type="term" value="P:proteolysis"/>
    <property type="evidence" value="ECO:0007669"/>
    <property type="project" value="UniProtKB-KW"/>
</dbReference>
<dbReference type="InterPro" id="IPR041469">
    <property type="entry name" value="Subtilisin-like_FN3"/>
</dbReference>
<name>A0ABD2TLT9_9SOLN</name>
<keyword evidence="10" id="KW-1185">Reference proteome</keyword>
<feature type="domain" description="Peptidase S8/S53" evidence="7">
    <location>
        <begin position="66"/>
        <end position="167"/>
    </location>
</feature>
<dbReference type="Gene3D" id="2.60.40.2310">
    <property type="match status" value="1"/>
</dbReference>
<accession>A0ABD2TLT9</accession>
<dbReference type="EMBL" id="JBJKTR010000010">
    <property type="protein sequence ID" value="KAL3357091.1"/>
    <property type="molecule type" value="Genomic_DNA"/>
</dbReference>
<proteinExistence type="inferred from homology"/>
<evidence type="ECO:0000256" key="1">
    <source>
        <dbReference type="ARBA" id="ARBA00011073"/>
    </source>
</evidence>
<gene>
    <name evidence="9" type="ORF">AABB24_017661</name>
</gene>
<dbReference type="InterPro" id="IPR023828">
    <property type="entry name" value="Peptidase_S8_Ser-AS"/>
</dbReference>
<evidence type="ECO:0000256" key="3">
    <source>
        <dbReference type="ARBA" id="ARBA00022729"/>
    </source>
</evidence>
<sequence length="354" mass="38457">MAAISESSFGGAIYISDYPDVLRANFFPNPGVVISTKEGKQVIDYASKSVRPTASISFQETHIDVKPAPVVSSFSLRGPSRSHLRVAKPDIVAPGVLILAAWPSNVSAAVIGVNTFLDSDYRLLSGTSMATPHIAGIAAMLKGAHPDWSPSAIRSAMMTTANPLDNTDKPIKTTDYFITRDATSLDMGAGLVDPNRAVDPGLIYDATPQDYVNLLCSMNLTEKQFRTIARSSAKHNCSNPFDDMNYPSFIALFNLKEDYTWLGQKFRRTVTNVGPGAANYKAKVTAPKNSTISISPQTLVFEKKNQKQDYTLTIRYKGIADVQAQSGSIIWVEENGHHTVRSPIVVAPALDAWT</sequence>
<comment type="caution">
    <text evidence="9">The sequence shown here is derived from an EMBL/GenBank/DDBJ whole genome shotgun (WGS) entry which is preliminary data.</text>
</comment>
<evidence type="ECO:0000313" key="10">
    <source>
        <dbReference type="Proteomes" id="UP001627284"/>
    </source>
</evidence>
<dbReference type="PROSITE" id="PS51892">
    <property type="entry name" value="SUBTILASE"/>
    <property type="match status" value="1"/>
</dbReference>
<dbReference type="GO" id="GO:0008236">
    <property type="term" value="F:serine-type peptidase activity"/>
    <property type="evidence" value="ECO:0007669"/>
    <property type="project" value="UniProtKB-KW"/>
</dbReference>
<keyword evidence="4" id="KW-0378">Hydrolase</keyword>
<evidence type="ECO:0000256" key="6">
    <source>
        <dbReference type="PROSITE-ProRule" id="PRU01240"/>
    </source>
</evidence>
<feature type="domain" description="Subtilisin-like protease fibronectin type-III" evidence="8">
    <location>
        <begin position="243"/>
        <end position="346"/>
    </location>
</feature>
<protein>
    <submittedName>
        <fullName evidence="9">Uncharacterized protein</fullName>
    </submittedName>
</protein>
<evidence type="ECO:0000256" key="2">
    <source>
        <dbReference type="ARBA" id="ARBA00022670"/>
    </source>
</evidence>
<evidence type="ECO:0000256" key="4">
    <source>
        <dbReference type="ARBA" id="ARBA00022801"/>
    </source>
</evidence>
<dbReference type="InterPro" id="IPR036852">
    <property type="entry name" value="Peptidase_S8/S53_dom_sf"/>
</dbReference>
<dbReference type="InterPro" id="IPR045051">
    <property type="entry name" value="SBT"/>
</dbReference>
<dbReference type="InterPro" id="IPR000209">
    <property type="entry name" value="Peptidase_S8/S53_dom"/>
</dbReference>
<keyword evidence="5" id="KW-0720">Serine protease</keyword>
<evidence type="ECO:0000313" key="9">
    <source>
        <dbReference type="EMBL" id="KAL3357091.1"/>
    </source>
</evidence>
<dbReference type="PANTHER" id="PTHR10795">
    <property type="entry name" value="PROPROTEIN CONVERTASE SUBTILISIN/KEXIN"/>
    <property type="match status" value="1"/>
</dbReference>
<evidence type="ECO:0000259" key="8">
    <source>
        <dbReference type="Pfam" id="PF17766"/>
    </source>
</evidence>
<comment type="caution">
    <text evidence="6">Lacks conserved residue(s) required for the propagation of feature annotation.</text>
</comment>
<dbReference type="AlphaFoldDB" id="A0ABD2TLT9"/>
<dbReference type="SUPFAM" id="SSF52743">
    <property type="entry name" value="Subtilisin-like"/>
    <property type="match status" value="1"/>
</dbReference>